<evidence type="ECO:0000313" key="2">
    <source>
        <dbReference type="Proteomes" id="UP000643610"/>
    </source>
</evidence>
<protein>
    <submittedName>
        <fullName evidence="1">Transcriptional regulator</fullName>
    </submittedName>
</protein>
<proteinExistence type="predicted"/>
<organism evidence="1 2">
    <name type="scientific">Undibacterium amnicola</name>
    <dbReference type="NCBI Taxonomy" id="1834038"/>
    <lineage>
        <taxon>Bacteria</taxon>
        <taxon>Pseudomonadati</taxon>
        <taxon>Pseudomonadota</taxon>
        <taxon>Betaproteobacteria</taxon>
        <taxon>Burkholderiales</taxon>
        <taxon>Oxalobacteraceae</taxon>
        <taxon>Undibacterium</taxon>
    </lineage>
</organism>
<dbReference type="CDD" id="cd00090">
    <property type="entry name" value="HTH_ARSR"/>
    <property type="match status" value="1"/>
</dbReference>
<dbReference type="PANTHER" id="PTHR38600">
    <property type="entry name" value="TRANSCRIPTIONAL REGULATORY PROTEIN"/>
    <property type="match status" value="1"/>
</dbReference>
<name>A0ABR6XUG6_9BURK</name>
<accession>A0ABR6XUG6</accession>
<dbReference type="Proteomes" id="UP000643610">
    <property type="component" value="Unassembled WGS sequence"/>
</dbReference>
<dbReference type="InterPro" id="IPR036390">
    <property type="entry name" value="WH_DNA-bd_sf"/>
</dbReference>
<gene>
    <name evidence="1" type="ORF">H8K33_16400</name>
</gene>
<dbReference type="InterPro" id="IPR036388">
    <property type="entry name" value="WH-like_DNA-bd_sf"/>
</dbReference>
<sequence length="206" mass="23416">MNTAERILFLLKTRGPQTAQELADQLELSSMGARKHLESWLEKGLVTFEDSAEKQGRPCRRWHLNEAGHARFPDRHGELTVQVLQQVRQLFGDQGIHQIISARESETLHCYTQATSKLKTLKAKLKVLTEIRTQEGYMAELLPHEEGGFLLIENHCPICAAAKECQQFCKSELAIFQKSLGESCVVERTEHLQSGARRCAYWVKSV</sequence>
<dbReference type="InterPro" id="IPR011991">
    <property type="entry name" value="ArsR-like_HTH"/>
</dbReference>
<reference evidence="1 2" key="1">
    <citation type="submission" date="2020-08" db="EMBL/GenBank/DDBJ databases">
        <title>Novel species isolated from subtropical streams in China.</title>
        <authorList>
            <person name="Lu H."/>
        </authorList>
    </citation>
    <scope>NUCLEOTIDE SEQUENCE [LARGE SCALE GENOMIC DNA]</scope>
    <source>
        <strain evidence="1 2">KCTC 52442</strain>
    </source>
</reference>
<dbReference type="EMBL" id="JACOFU010000008">
    <property type="protein sequence ID" value="MBC3833091.1"/>
    <property type="molecule type" value="Genomic_DNA"/>
</dbReference>
<dbReference type="SUPFAM" id="SSF46785">
    <property type="entry name" value="Winged helix' DNA-binding domain"/>
    <property type="match status" value="1"/>
</dbReference>
<dbReference type="PANTHER" id="PTHR38600:SF2">
    <property type="entry name" value="SLL0088 PROTEIN"/>
    <property type="match status" value="1"/>
</dbReference>
<dbReference type="RefSeq" id="WP_186892145.1">
    <property type="nucleotide sequence ID" value="NZ_JACOFU010000008.1"/>
</dbReference>
<dbReference type="Gene3D" id="1.10.10.10">
    <property type="entry name" value="Winged helix-like DNA-binding domain superfamily/Winged helix DNA-binding domain"/>
    <property type="match status" value="1"/>
</dbReference>
<keyword evidence="2" id="KW-1185">Reference proteome</keyword>
<evidence type="ECO:0000313" key="1">
    <source>
        <dbReference type="EMBL" id="MBC3833091.1"/>
    </source>
</evidence>
<comment type="caution">
    <text evidence="1">The sequence shown here is derived from an EMBL/GenBank/DDBJ whole genome shotgun (WGS) entry which is preliminary data.</text>
</comment>